<dbReference type="EMBL" id="MU394306">
    <property type="protein sequence ID" value="KAI6087684.1"/>
    <property type="molecule type" value="Genomic_DNA"/>
</dbReference>
<accession>A0ACC0D4N0</accession>
<evidence type="ECO:0000313" key="2">
    <source>
        <dbReference type="Proteomes" id="UP001497680"/>
    </source>
</evidence>
<comment type="caution">
    <text evidence="1">The sequence shown here is derived from an EMBL/GenBank/DDBJ whole genome shotgun (WGS) entry which is preliminary data.</text>
</comment>
<sequence>MWSAFVIYAAAALLLTTCRGGPTIPPSCPGVPDPLYEYKLIEGWAAVKVADGLTSPRGLVIDSAGRLLIVQVGKGISQHTVDINGCFTSSRFIISEPTLNHGIYFGIDGHTLYASSDSIVYRWSYDPETGDVSESFDKVVSGMAYNGHVTRTLIIPPNRPDLLVVAHGSNGNLDYASGDPATARAIVKVFNTSAVPTGGHNYAKDGWNAGYGLRNEVGLAFDGNNFLWGVENSADELNRTVNGVSTDIHEDNPAEELNFLGDVRIPNNQWYGYPTCFTIWSPSSDLNYSDTNSVRELGVGQQFVQAPNATFDDSNCTRKSIAPFLTFQAHAAPLDAKFDSLFMNLYVTLHGSWDRDPPVGYKLVAVPFHRGGPNGEYMPVAPPNSTQGYVDIFYPPSEGNCSSKTCARPVGLVFDNAARLYMSSDTSGEVFMLSGGQ</sequence>
<organism evidence="1 2">
    <name type="scientific">Hypoxylon rubiginosum</name>
    <dbReference type="NCBI Taxonomy" id="110542"/>
    <lineage>
        <taxon>Eukaryota</taxon>
        <taxon>Fungi</taxon>
        <taxon>Dikarya</taxon>
        <taxon>Ascomycota</taxon>
        <taxon>Pezizomycotina</taxon>
        <taxon>Sordariomycetes</taxon>
        <taxon>Xylariomycetidae</taxon>
        <taxon>Xylariales</taxon>
        <taxon>Hypoxylaceae</taxon>
        <taxon>Hypoxylon</taxon>
    </lineage>
</organism>
<keyword evidence="2" id="KW-1185">Reference proteome</keyword>
<dbReference type="Proteomes" id="UP001497680">
    <property type="component" value="Unassembled WGS sequence"/>
</dbReference>
<name>A0ACC0D4N0_9PEZI</name>
<evidence type="ECO:0000313" key="1">
    <source>
        <dbReference type="EMBL" id="KAI6087684.1"/>
    </source>
</evidence>
<proteinExistence type="predicted"/>
<reference evidence="1 2" key="1">
    <citation type="journal article" date="2022" name="New Phytol.">
        <title>Ecological generalism drives hyperdiversity of secondary metabolite gene clusters in xylarialean endophytes.</title>
        <authorList>
            <person name="Franco M.E.E."/>
            <person name="Wisecaver J.H."/>
            <person name="Arnold A.E."/>
            <person name="Ju Y.M."/>
            <person name="Slot J.C."/>
            <person name="Ahrendt S."/>
            <person name="Moore L.P."/>
            <person name="Eastman K.E."/>
            <person name="Scott K."/>
            <person name="Konkel Z."/>
            <person name="Mondo S.J."/>
            <person name="Kuo A."/>
            <person name="Hayes R.D."/>
            <person name="Haridas S."/>
            <person name="Andreopoulos B."/>
            <person name="Riley R."/>
            <person name="LaButti K."/>
            <person name="Pangilinan J."/>
            <person name="Lipzen A."/>
            <person name="Amirebrahimi M."/>
            <person name="Yan J."/>
            <person name="Adam C."/>
            <person name="Keymanesh K."/>
            <person name="Ng V."/>
            <person name="Louie K."/>
            <person name="Northen T."/>
            <person name="Drula E."/>
            <person name="Henrissat B."/>
            <person name="Hsieh H.M."/>
            <person name="Youens-Clark K."/>
            <person name="Lutzoni F."/>
            <person name="Miadlikowska J."/>
            <person name="Eastwood D.C."/>
            <person name="Hamelin R.C."/>
            <person name="Grigoriev I.V."/>
            <person name="U'Ren J.M."/>
        </authorList>
    </citation>
    <scope>NUCLEOTIDE SEQUENCE [LARGE SCALE GENOMIC DNA]</scope>
    <source>
        <strain evidence="1 2">ER1909</strain>
    </source>
</reference>
<protein>
    <submittedName>
        <fullName evidence="1">Uncharacterized protein</fullName>
    </submittedName>
</protein>
<gene>
    <name evidence="1" type="ORF">F4821DRAFT_258736</name>
</gene>